<dbReference type="InterPro" id="IPR002881">
    <property type="entry name" value="DUF58"/>
</dbReference>
<name>A0ABU5NBD4_9RICK</name>
<reference evidence="2 3" key="1">
    <citation type="submission" date="2023-03" db="EMBL/GenBank/DDBJ databases">
        <title>Host association and intracellularity evolved multiple times independently in the Rickettsiales.</title>
        <authorList>
            <person name="Castelli M."/>
            <person name="Nardi T."/>
            <person name="Gammuto L."/>
            <person name="Bellinzona G."/>
            <person name="Sabaneyeva E."/>
            <person name="Potekhin A."/>
            <person name="Serra V."/>
            <person name="Petroni G."/>
            <person name="Sassera D."/>
        </authorList>
    </citation>
    <scope>NUCLEOTIDE SEQUENCE [LARGE SCALE GENOMIC DNA]</scope>
    <source>
        <strain evidence="2 3">Sr 2-6</strain>
    </source>
</reference>
<accession>A0ABU5NBD4</accession>
<sequence>MLYPDFNELVQLKTNLKLLSNRLIKSLISGNYFSSFRGQGLEFAEVRQYVPGDDIRKIDWRVTARTGIPHIKLFTEERERSVLIVVDMNTTMCFGTRGTFKSVQAARCASLIGWCANKNMNRVGALLFGDVQNGMEFLRPTRSRRSLWRMLKLLCQKPDTSNGVIPLDKAIEFANKIITPSTIVFVISDFINIDNKLSEQLRYMSVHCQVVLLSINDPSDISINPAGDILFSSNEMQRLYINTDSVAGRKLYEKQWTDRSLKLYDMSVNLGIHHISLLTNRDIYFDLFYGLKISANVRRRR</sequence>
<dbReference type="SUPFAM" id="SSF53300">
    <property type="entry name" value="vWA-like"/>
    <property type="match status" value="1"/>
</dbReference>
<evidence type="ECO:0000313" key="3">
    <source>
        <dbReference type="Proteomes" id="UP001291687"/>
    </source>
</evidence>
<dbReference type="PANTHER" id="PTHR33608">
    <property type="entry name" value="BLL2464 PROTEIN"/>
    <property type="match status" value="1"/>
</dbReference>
<dbReference type="Proteomes" id="UP001291687">
    <property type="component" value="Unassembled WGS sequence"/>
</dbReference>
<dbReference type="InterPro" id="IPR036465">
    <property type="entry name" value="vWFA_dom_sf"/>
</dbReference>
<protein>
    <submittedName>
        <fullName evidence="2">DUF58 domain-containing protein</fullName>
    </submittedName>
</protein>
<dbReference type="EMBL" id="JARJFB010000022">
    <property type="protein sequence ID" value="MEA0970490.1"/>
    <property type="molecule type" value="Genomic_DNA"/>
</dbReference>
<dbReference type="PANTHER" id="PTHR33608:SF12">
    <property type="entry name" value="DUF58 DOMAIN-CONTAINING PROTEIN"/>
    <property type="match status" value="1"/>
</dbReference>
<dbReference type="RefSeq" id="WP_322776393.1">
    <property type="nucleotide sequence ID" value="NZ_JARJFB010000022.1"/>
</dbReference>
<comment type="caution">
    <text evidence="2">The sequence shown here is derived from an EMBL/GenBank/DDBJ whole genome shotgun (WGS) entry which is preliminary data.</text>
</comment>
<proteinExistence type="predicted"/>
<dbReference type="Pfam" id="PF01882">
    <property type="entry name" value="DUF58"/>
    <property type="match status" value="1"/>
</dbReference>
<organism evidence="2 3">
    <name type="scientific">Candidatus Megaera venefica</name>
    <dbReference type="NCBI Taxonomy" id="2055910"/>
    <lineage>
        <taxon>Bacteria</taxon>
        <taxon>Pseudomonadati</taxon>
        <taxon>Pseudomonadota</taxon>
        <taxon>Alphaproteobacteria</taxon>
        <taxon>Rickettsiales</taxon>
        <taxon>Rickettsiaceae</taxon>
        <taxon>Candidatus Megaera</taxon>
    </lineage>
</organism>
<evidence type="ECO:0000313" key="2">
    <source>
        <dbReference type="EMBL" id="MEA0970490.1"/>
    </source>
</evidence>
<gene>
    <name evidence="2" type="ORF">Megvenef_00455</name>
</gene>
<keyword evidence="3" id="KW-1185">Reference proteome</keyword>
<evidence type="ECO:0000259" key="1">
    <source>
        <dbReference type="Pfam" id="PF01882"/>
    </source>
</evidence>
<feature type="domain" description="DUF58" evidence="1">
    <location>
        <begin position="45"/>
        <end position="258"/>
    </location>
</feature>